<feature type="compositionally biased region" description="Basic and acidic residues" evidence="1">
    <location>
        <begin position="207"/>
        <end position="217"/>
    </location>
</feature>
<evidence type="ECO:0000313" key="3">
    <source>
        <dbReference type="Proteomes" id="UP000324800"/>
    </source>
</evidence>
<organism evidence="2 3">
    <name type="scientific">Streblomastix strix</name>
    <dbReference type="NCBI Taxonomy" id="222440"/>
    <lineage>
        <taxon>Eukaryota</taxon>
        <taxon>Metamonada</taxon>
        <taxon>Preaxostyla</taxon>
        <taxon>Oxymonadida</taxon>
        <taxon>Streblomastigidae</taxon>
        <taxon>Streblomastix</taxon>
    </lineage>
</organism>
<proteinExistence type="predicted"/>
<dbReference type="AlphaFoldDB" id="A0A5J4TMK5"/>
<feature type="compositionally biased region" description="Polar residues" evidence="1">
    <location>
        <begin position="192"/>
        <end position="206"/>
    </location>
</feature>
<accession>A0A5J4TMK5</accession>
<comment type="caution">
    <text evidence="2">The sequence shown here is derived from an EMBL/GenBank/DDBJ whole genome shotgun (WGS) entry which is preliminary data.</text>
</comment>
<feature type="region of interest" description="Disordered" evidence="1">
    <location>
        <begin position="192"/>
        <end position="217"/>
    </location>
</feature>
<feature type="non-terminal residue" evidence="2">
    <location>
        <position position="1"/>
    </location>
</feature>
<sequence>EAAQKGQIVGDQSAVVAIPQHQPSAALDQLSEYYHYACYKLRGLWASLHVPQQERELMLPLMTEEAMGSPTLYGYTQIADGADILMPAADQRKYTARQLTLCKSYLDEYYTLIDEGIAPSQMEDIVRKVNQQFQICREGIDRWIKLLPWVSGDRKQNTPQSQFNPRCIIRRHHDDVDDLDIDEKQFRATLDPNYQANSNGNISVNKQRQERDQKESKEIIKRKRQIELRC</sequence>
<reference evidence="2 3" key="1">
    <citation type="submission" date="2019-03" db="EMBL/GenBank/DDBJ databases">
        <title>Single cell metagenomics reveals metabolic interactions within the superorganism composed of flagellate Streblomastix strix and complex community of Bacteroidetes bacteria on its surface.</title>
        <authorList>
            <person name="Treitli S.C."/>
            <person name="Kolisko M."/>
            <person name="Husnik F."/>
            <person name="Keeling P."/>
            <person name="Hampl V."/>
        </authorList>
    </citation>
    <scope>NUCLEOTIDE SEQUENCE [LARGE SCALE GENOMIC DNA]</scope>
    <source>
        <strain evidence="2">ST1C</strain>
    </source>
</reference>
<evidence type="ECO:0000313" key="2">
    <source>
        <dbReference type="EMBL" id="KAA6358705.1"/>
    </source>
</evidence>
<evidence type="ECO:0000256" key="1">
    <source>
        <dbReference type="SAM" id="MobiDB-lite"/>
    </source>
</evidence>
<name>A0A5J4TMK5_9EUKA</name>
<dbReference type="Proteomes" id="UP000324800">
    <property type="component" value="Unassembled WGS sequence"/>
</dbReference>
<gene>
    <name evidence="2" type="ORF">EZS28_045768</name>
</gene>
<protein>
    <submittedName>
        <fullName evidence="2">Uncharacterized protein</fullName>
    </submittedName>
</protein>
<dbReference type="EMBL" id="SNRW01029481">
    <property type="protein sequence ID" value="KAA6358705.1"/>
    <property type="molecule type" value="Genomic_DNA"/>
</dbReference>